<dbReference type="InterPro" id="IPR007110">
    <property type="entry name" value="Ig-like_dom"/>
</dbReference>
<keyword evidence="4" id="KW-1185">Reference proteome</keyword>
<feature type="signal peptide" evidence="1">
    <location>
        <begin position="1"/>
        <end position="19"/>
    </location>
</feature>
<feature type="domain" description="Ig-like" evidence="2">
    <location>
        <begin position="5"/>
        <end position="110"/>
    </location>
</feature>
<organism evidence="3 4">
    <name type="scientific">Naja naja</name>
    <name type="common">Indian cobra</name>
    <dbReference type="NCBI Taxonomy" id="35670"/>
    <lineage>
        <taxon>Eukaryota</taxon>
        <taxon>Metazoa</taxon>
        <taxon>Chordata</taxon>
        <taxon>Craniata</taxon>
        <taxon>Vertebrata</taxon>
        <taxon>Euteleostomi</taxon>
        <taxon>Lepidosauria</taxon>
        <taxon>Squamata</taxon>
        <taxon>Bifurcata</taxon>
        <taxon>Unidentata</taxon>
        <taxon>Episquamata</taxon>
        <taxon>Toxicofera</taxon>
        <taxon>Serpentes</taxon>
        <taxon>Colubroidea</taxon>
        <taxon>Elapidae</taxon>
        <taxon>Elapinae</taxon>
        <taxon>Naja</taxon>
    </lineage>
</organism>
<dbReference type="Ensembl" id="ENSNNAT00000007925.1">
    <property type="protein sequence ID" value="ENSNNAP00000007556.1"/>
    <property type="gene ID" value="ENSNNAG00000005101.1"/>
</dbReference>
<evidence type="ECO:0000256" key="1">
    <source>
        <dbReference type="SAM" id="SignalP"/>
    </source>
</evidence>
<evidence type="ECO:0000259" key="2">
    <source>
        <dbReference type="PROSITE" id="PS50835"/>
    </source>
</evidence>
<dbReference type="InterPro" id="IPR050150">
    <property type="entry name" value="IgV_Light_Chain"/>
</dbReference>
<dbReference type="AlphaFoldDB" id="A0A8C6VLC6"/>
<dbReference type="InterPro" id="IPR013783">
    <property type="entry name" value="Ig-like_fold"/>
</dbReference>
<dbReference type="SMART" id="SM00406">
    <property type="entry name" value="IGv"/>
    <property type="match status" value="1"/>
</dbReference>
<proteinExistence type="predicted"/>
<dbReference type="PROSITE" id="PS50835">
    <property type="entry name" value="IG_LIKE"/>
    <property type="match status" value="1"/>
</dbReference>
<keyword evidence="1" id="KW-0732">Signal</keyword>
<dbReference type="SUPFAM" id="SSF48726">
    <property type="entry name" value="Immunoglobulin"/>
    <property type="match status" value="1"/>
</dbReference>
<sequence length="135" mass="15006">MAWLPLFLIISSSFMGTFSQVVLTQPESVSGSPGATVRITCTKNSGALESKQSFWYQQKPGNAPKLLIYQDSKRESGIPERFSGSIEKSRKTAVLTISNLQAEDEADYYCLYHIGSGEYTMIQSHSRAEKKPCSR</sequence>
<evidence type="ECO:0000313" key="4">
    <source>
        <dbReference type="Proteomes" id="UP000694559"/>
    </source>
</evidence>
<accession>A0A8C6VLC6</accession>
<dbReference type="GeneTree" id="ENSGT00940000154179"/>
<reference evidence="3" key="2">
    <citation type="submission" date="2025-09" db="UniProtKB">
        <authorList>
            <consortium name="Ensembl"/>
        </authorList>
    </citation>
    <scope>IDENTIFICATION</scope>
</reference>
<evidence type="ECO:0000313" key="3">
    <source>
        <dbReference type="Ensembl" id="ENSNNAP00000007556.1"/>
    </source>
</evidence>
<dbReference type="Pfam" id="PF07686">
    <property type="entry name" value="V-set"/>
    <property type="match status" value="1"/>
</dbReference>
<dbReference type="SMART" id="SM00409">
    <property type="entry name" value="IG"/>
    <property type="match status" value="1"/>
</dbReference>
<feature type="chain" id="PRO_5034910633" description="Ig-like domain-containing protein" evidence="1">
    <location>
        <begin position="20"/>
        <end position="135"/>
    </location>
</feature>
<dbReference type="Gene3D" id="2.60.40.10">
    <property type="entry name" value="Immunoglobulins"/>
    <property type="match status" value="1"/>
</dbReference>
<name>A0A8C6VLC6_NAJNA</name>
<dbReference type="PANTHER" id="PTHR23267">
    <property type="entry name" value="IMMUNOGLOBULIN LIGHT CHAIN"/>
    <property type="match status" value="1"/>
</dbReference>
<dbReference type="InterPro" id="IPR013106">
    <property type="entry name" value="Ig_V-set"/>
</dbReference>
<dbReference type="InterPro" id="IPR036179">
    <property type="entry name" value="Ig-like_dom_sf"/>
</dbReference>
<protein>
    <recommendedName>
        <fullName evidence="2">Ig-like domain-containing protein</fullName>
    </recommendedName>
</protein>
<reference evidence="3" key="1">
    <citation type="submission" date="2025-08" db="UniProtKB">
        <authorList>
            <consortium name="Ensembl"/>
        </authorList>
    </citation>
    <scope>IDENTIFICATION</scope>
</reference>
<dbReference type="OMA" id="LAWWRIR"/>
<dbReference type="InterPro" id="IPR003599">
    <property type="entry name" value="Ig_sub"/>
</dbReference>
<dbReference type="Proteomes" id="UP000694559">
    <property type="component" value="Unplaced"/>
</dbReference>
<dbReference type="OrthoDB" id="8908372at2759"/>